<sequence length="301" mass="34694">MERKVLIFSINPILAYPLWLEIKEGLKVMKLSKVKRQGSEKIQAYKGLVDARTSLTMLKFRLLTSPLHWEEVRILHQDLTELVVRLSLHSTTSTSQAKKSEKTKRKKIAIKGHHQAEGVSPSKWERLKMDLTGLANAFPRYEPTNDSIFILGRLLDSRGSVLESSYLTKGLLVETELFNRYESAHELFFKLQEEMMVHKDAHESGEVLVARRGSKLDQLKGGWVEMERNLTRQADKIKATIDLSQHRAPSLLKLGWRSRTCIRSSIKPIKTWVLPMSRSNVSSQKLRWRRGRVKMHMSGPE</sequence>
<dbReference type="Gramene" id="ONK72421">
    <property type="protein sequence ID" value="ONK72421"/>
    <property type="gene ID" value="A4U43_C04F19260"/>
</dbReference>
<dbReference type="EMBL" id="CM007384">
    <property type="protein sequence ID" value="ONK72421.1"/>
    <property type="molecule type" value="Genomic_DNA"/>
</dbReference>
<organism evidence="1 2">
    <name type="scientific">Asparagus officinalis</name>
    <name type="common">Garden asparagus</name>
    <dbReference type="NCBI Taxonomy" id="4686"/>
    <lineage>
        <taxon>Eukaryota</taxon>
        <taxon>Viridiplantae</taxon>
        <taxon>Streptophyta</taxon>
        <taxon>Embryophyta</taxon>
        <taxon>Tracheophyta</taxon>
        <taxon>Spermatophyta</taxon>
        <taxon>Magnoliopsida</taxon>
        <taxon>Liliopsida</taxon>
        <taxon>Asparagales</taxon>
        <taxon>Asparagaceae</taxon>
        <taxon>Asparagoideae</taxon>
        <taxon>Asparagus</taxon>
    </lineage>
</organism>
<protein>
    <submittedName>
        <fullName evidence="1">Uncharacterized protein</fullName>
    </submittedName>
</protein>
<reference evidence="2" key="1">
    <citation type="journal article" date="2017" name="Nat. Commun.">
        <title>The asparagus genome sheds light on the origin and evolution of a young Y chromosome.</title>
        <authorList>
            <person name="Harkess A."/>
            <person name="Zhou J."/>
            <person name="Xu C."/>
            <person name="Bowers J.E."/>
            <person name="Van der Hulst R."/>
            <person name="Ayyampalayam S."/>
            <person name="Mercati F."/>
            <person name="Riccardi P."/>
            <person name="McKain M.R."/>
            <person name="Kakrana A."/>
            <person name="Tang H."/>
            <person name="Ray J."/>
            <person name="Groenendijk J."/>
            <person name="Arikit S."/>
            <person name="Mathioni S.M."/>
            <person name="Nakano M."/>
            <person name="Shan H."/>
            <person name="Telgmann-Rauber A."/>
            <person name="Kanno A."/>
            <person name="Yue Z."/>
            <person name="Chen H."/>
            <person name="Li W."/>
            <person name="Chen Y."/>
            <person name="Xu X."/>
            <person name="Zhang Y."/>
            <person name="Luo S."/>
            <person name="Chen H."/>
            <person name="Gao J."/>
            <person name="Mao Z."/>
            <person name="Pires J.C."/>
            <person name="Luo M."/>
            <person name="Kudrna D."/>
            <person name="Wing R.A."/>
            <person name="Meyers B.C."/>
            <person name="Yi K."/>
            <person name="Kong H."/>
            <person name="Lavrijsen P."/>
            <person name="Sunseri F."/>
            <person name="Falavigna A."/>
            <person name="Ye Y."/>
            <person name="Leebens-Mack J.H."/>
            <person name="Chen G."/>
        </authorList>
    </citation>
    <scope>NUCLEOTIDE SEQUENCE [LARGE SCALE GENOMIC DNA]</scope>
    <source>
        <strain evidence="2">cv. DH0086</strain>
    </source>
</reference>
<dbReference type="Proteomes" id="UP000243459">
    <property type="component" value="Chromosome 4"/>
</dbReference>
<dbReference type="AlphaFoldDB" id="A0A5P1F6X5"/>
<evidence type="ECO:0000313" key="1">
    <source>
        <dbReference type="EMBL" id="ONK72421.1"/>
    </source>
</evidence>
<keyword evidence="2" id="KW-1185">Reference proteome</keyword>
<accession>A0A5P1F6X5</accession>
<gene>
    <name evidence="1" type="ORF">A4U43_C04F19260</name>
</gene>
<name>A0A5P1F6X5_ASPOF</name>
<evidence type="ECO:0000313" key="2">
    <source>
        <dbReference type="Proteomes" id="UP000243459"/>
    </source>
</evidence>
<proteinExistence type="predicted"/>